<protein>
    <submittedName>
        <fullName evidence="2">PRD domain protein (TIGR03582 family)</fullName>
    </submittedName>
</protein>
<accession>A0A3D9UKW6</accession>
<dbReference type="NCBIfam" id="TIGR03582">
    <property type="entry name" value="EF_0829"/>
    <property type="match status" value="1"/>
</dbReference>
<dbReference type="PROSITE" id="PS51372">
    <property type="entry name" value="PRD_2"/>
    <property type="match status" value="1"/>
</dbReference>
<dbReference type="InterPro" id="IPR020044">
    <property type="entry name" value="PRD_EF0829/AHA3910"/>
</dbReference>
<evidence type="ECO:0000259" key="1">
    <source>
        <dbReference type="PROSITE" id="PS51372"/>
    </source>
</evidence>
<dbReference type="GO" id="GO:0006355">
    <property type="term" value="P:regulation of DNA-templated transcription"/>
    <property type="evidence" value="ECO:0007669"/>
    <property type="project" value="InterPro"/>
</dbReference>
<dbReference type="EMBL" id="QTUB01000001">
    <property type="protein sequence ID" value="REF26634.1"/>
    <property type="molecule type" value="Genomic_DNA"/>
</dbReference>
<sequence>MNNLPVRFNMAKETNDPEVVSQKLLRLIGQWLEEAGTYTTEVQQQMLEFHVKSMVMRAKTGEPLPEVDYSLFDEISPESITLAAQVVESLTGLAAEEIYLLSVHFEIARSNP</sequence>
<dbReference type="InterPro" id="IPR011608">
    <property type="entry name" value="PRD"/>
</dbReference>
<reference evidence="2 3" key="1">
    <citation type="submission" date="2018-08" db="EMBL/GenBank/DDBJ databases">
        <title>Genomic Encyclopedia of Archaeal and Bacterial Type Strains, Phase II (KMG-II): from individual species to whole genera.</title>
        <authorList>
            <person name="Goeker M."/>
        </authorList>
    </citation>
    <scope>NUCLEOTIDE SEQUENCE [LARGE SCALE GENOMIC DNA]</scope>
    <source>
        <strain evidence="2 3">DSM 17905</strain>
    </source>
</reference>
<dbReference type="RefSeq" id="WP_038264740.1">
    <property type="nucleotide sequence ID" value="NZ_QTUB01000001.1"/>
</dbReference>
<dbReference type="InterPro" id="IPR036634">
    <property type="entry name" value="PRD_sf"/>
</dbReference>
<dbReference type="AlphaFoldDB" id="A0A3D9UKW6"/>
<feature type="domain" description="PRD" evidence="1">
    <location>
        <begin position="15"/>
        <end position="112"/>
    </location>
</feature>
<comment type="caution">
    <text evidence="2">The sequence shown here is derived from an EMBL/GenBank/DDBJ whole genome shotgun (WGS) entry which is preliminary data.</text>
</comment>
<organism evidence="2 3">
    <name type="scientific">Xenorhabdus cabanillasii</name>
    <dbReference type="NCBI Taxonomy" id="351673"/>
    <lineage>
        <taxon>Bacteria</taxon>
        <taxon>Pseudomonadati</taxon>
        <taxon>Pseudomonadota</taxon>
        <taxon>Gammaproteobacteria</taxon>
        <taxon>Enterobacterales</taxon>
        <taxon>Morganellaceae</taxon>
        <taxon>Xenorhabdus</taxon>
    </lineage>
</organism>
<evidence type="ECO:0000313" key="3">
    <source>
        <dbReference type="Proteomes" id="UP000256294"/>
    </source>
</evidence>
<dbReference type="Gene3D" id="1.10.1790.10">
    <property type="entry name" value="PRD domain"/>
    <property type="match status" value="1"/>
</dbReference>
<proteinExistence type="predicted"/>
<evidence type="ECO:0000313" key="2">
    <source>
        <dbReference type="EMBL" id="REF26634.1"/>
    </source>
</evidence>
<name>A0A3D9UKW6_9GAMM</name>
<dbReference type="Proteomes" id="UP000256294">
    <property type="component" value="Unassembled WGS sequence"/>
</dbReference>
<keyword evidence="3" id="KW-1185">Reference proteome</keyword>
<dbReference type="SUPFAM" id="SSF63520">
    <property type="entry name" value="PTS-regulatory domain, PRD"/>
    <property type="match status" value="1"/>
</dbReference>
<gene>
    <name evidence="2" type="ORF">BDD26_1304</name>
</gene>